<protein>
    <submittedName>
        <fullName evidence="5">PREDICTED: dicer</fullName>
    </submittedName>
</protein>
<dbReference type="EMBL" id="JAJFAZ020000003">
    <property type="protein sequence ID" value="KAI5337539.1"/>
    <property type="molecule type" value="Genomic_DNA"/>
</dbReference>
<dbReference type="Proteomes" id="UP001054821">
    <property type="component" value="Chromosome 3"/>
</dbReference>
<reference evidence="5" key="1">
    <citation type="submission" date="2019-07" db="EMBL/GenBank/DDBJ databases">
        <authorList>
            <person name="Alioto T."/>
            <person name="Alioto T."/>
            <person name="Gomez Garrido J."/>
        </authorList>
    </citation>
    <scope>NUCLEOTIDE SEQUENCE</scope>
</reference>
<organism evidence="5 6">
    <name type="scientific">Prunus dulcis</name>
    <name type="common">Almond</name>
    <name type="synonym">Amygdalus dulcis</name>
    <dbReference type="NCBI Taxonomy" id="3755"/>
    <lineage>
        <taxon>Eukaryota</taxon>
        <taxon>Viridiplantae</taxon>
        <taxon>Streptophyta</taxon>
        <taxon>Embryophyta</taxon>
        <taxon>Tracheophyta</taxon>
        <taxon>Spermatophyta</taxon>
        <taxon>Magnoliopsida</taxon>
        <taxon>eudicotyledons</taxon>
        <taxon>Gunneridae</taxon>
        <taxon>Pentapetalae</taxon>
        <taxon>rosids</taxon>
        <taxon>fabids</taxon>
        <taxon>Rosales</taxon>
        <taxon>Rosaceae</taxon>
        <taxon>Amygdaloideae</taxon>
        <taxon>Amygdaleae</taxon>
        <taxon>Prunus</taxon>
    </lineage>
</organism>
<reference evidence="6" key="2">
    <citation type="journal article" date="2020" name="Plant J.">
        <title>Transposons played a major role in the diversification between the closely related almond and peach genomes: results from the almond genome sequence.</title>
        <authorList>
            <person name="Alioto T."/>
            <person name="Alexiou K.G."/>
            <person name="Bardil A."/>
            <person name="Barteri F."/>
            <person name="Castanera R."/>
            <person name="Cruz F."/>
            <person name="Dhingra A."/>
            <person name="Duval H."/>
            <person name="Fernandez I Marti A."/>
            <person name="Frias L."/>
            <person name="Galan B."/>
            <person name="Garcia J.L."/>
            <person name="Howad W."/>
            <person name="Gomez-Garrido J."/>
            <person name="Gut M."/>
            <person name="Julca I."/>
            <person name="Morata J."/>
            <person name="Puigdomenech P."/>
            <person name="Ribeca P."/>
            <person name="Rubio Cabetas M.J."/>
            <person name="Vlasova A."/>
            <person name="Wirthensohn M."/>
            <person name="Garcia-Mas J."/>
            <person name="Gabaldon T."/>
            <person name="Casacuberta J.M."/>
            <person name="Arus P."/>
        </authorList>
    </citation>
    <scope>NUCLEOTIDE SEQUENCE [LARGE SCALE GENOMIC DNA]</scope>
    <source>
        <strain evidence="6">cv. Texas</strain>
    </source>
</reference>
<dbReference type="InParanoid" id="A0A5E4EVZ0"/>
<dbReference type="SMART" id="SM00358">
    <property type="entry name" value="DSRM"/>
    <property type="match status" value="1"/>
</dbReference>
<dbReference type="PROSITE" id="PS50137">
    <property type="entry name" value="DS_RBD"/>
    <property type="match status" value="1"/>
</dbReference>
<evidence type="ECO:0000256" key="1">
    <source>
        <dbReference type="PROSITE-ProRule" id="PRU00266"/>
    </source>
</evidence>
<accession>A0A5E4EVZ0</accession>
<dbReference type="Pfam" id="PF14709">
    <property type="entry name" value="DND1_DSRM"/>
    <property type="match status" value="1"/>
</dbReference>
<evidence type="ECO:0000313" key="7">
    <source>
        <dbReference type="Proteomes" id="UP001054821"/>
    </source>
</evidence>
<reference evidence="4 7" key="3">
    <citation type="journal article" date="2022" name="G3 (Bethesda)">
        <title>Whole-genome sequence and methylome profiling of the almond [Prunus dulcis (Mill.) D.A. Webb] cultivar 'Nonpareil'.</title>
        <authorList>
            <person name="D'Amico-Willman K.M."/>
            <person name="Ouma W.Z."/>
            <person name="Meulia T."/>
            <person name="Sideli G.M."/>
            <person name="Gradziel T.M."/>
            <person name="Fresnedo-Ramirez J."/>
        </authorList>
    </citation>
    <scope>NUCLEOTIDE SEQUENCE [LARGE SCALE GENOMIC DNA]</scope>
    <source>
        <strain evidence="4">Clone GOH B32 T37-40</strain>
    </source>
</reference>
<evidence type="ECO:0000313" key="4">
    <source>
        <dbReference type="EMBL" id="KAI5337539.1"/>
    </source>
</evidence>
<feature type="domain" description="DRBM" evidence="3">
    <location>
        <begin position="79"/>
        <end position="155"/>
    </location>
</feature>
<feature type="region of interest" description="Disordered" evidence="2">
    <location>
        <begin position="43"/>
        <end position="75"/>
    </location>
</feature>
<dbReference type="EMBL" id="CABIKO010000039">
    <property type="protein sequence ID" value="VVA19915.1"/>
    <property type="molecule type" value="Genomic_DNA"/>
</dbReference>
<dbReference type="GO" id="GO:0003723">
    <property type="term" value="F:RNA binding"/>
    <property type="evidence" value="ECO:0007669"/>
    <property type="project" value="UniProtKB-UniRule"/>
</dbReference>
<evidence type="ECO:0000313" key="5">
    <source>
        <dbReference type="EMBL" id="VVA19915.1"/>
    </source>
</evidence>
<dbReference type="Gene3D" id="3.30.160.20">
    <property type="match status" value="1"/>
</dbReference>
<evidence type="ECO:0000256" key="2">
    <source>
        <dbReference type="SAM" id="MobiDB-lite"/>
    </source>
</evidence>
<sequence length="163" mass="18008">MPVLEGENPSPKEGVKVVGCDERATKSDPTTDISQQLENLKVEDASSGSTGCREFSSDTEIGANEKTASTNEGSCNKLPARSQLYEICVGKKWKLPLYECCKEEGPPHMRMFTYKVIVEIEETEKTVLECFGAPHSKKKSAAEHAAEAALWYLKNIGYDSKDR</sequence>
<proteinExistence type="predicted"/>
<dbReference type="AlphaFoldDB" id="A0A5E4EVZ0"/>
<dbReference type="Gramene" id="VVA19915">
    <property type="protein sequence ID" value="VVA19915"/>
    <property type="gene ID" value="Prudul26B032048"/>
</dbReference>
<gene>
    <name evidence="5" type="ORF">ALMOND_2B032048</name>
    <name evidence="4" type="ORF">L3X38_016810</name>
</gene>
<dbReference type="Proteomes" id="UP000327085">
    <property type="component" value="Chromosome 3"/>
</dbReference>
<keyword evidence="1" id="KW-0694">RNA-binding</keyword>
<name>A0A5E4EVZ0_PRUDU</name>
<keyword evidence="7" id="KW-1185">Reference proteome</keyword>
<evidence type="ECO:0000259" key="3">
    <source>
        <dbReference type="PROSITE" id="PS50137"/>
    </source>
</evidence>
<dbReference type="SUPFAM" id="SSF54768">
    <property type="entry name" value="dsRNA-binding domain-like"/>
    <property type="match status" value="1"/>
</dbReference>
<dbReference type="InterPro" id="IPR014720">
    <property type="entry name" value="dsRBD_dom"/>
</dbReference>
<evidence type="ECO:0000313" key="6">
    <source>
        <dbReference type="Proteomes" id="UP000327085"/>
    </source>
</evidence>